<evidence type="ECO:0000256" key="1">
    <source>
        <dbReference type="SAM" id="MobiDB-lite"/>
    </source>
</evidence>
<evidence type="ECO:0000313" key="2">
    <source>
        <dbReference type="EMBL" id="KAG0140737.1"/>
    </source>
</evidence>
<organism evidence="2 3">
    <name type="scientific">Cronartium quercuum f. sp. fusiforme G11</name>
    <dbReference type="NCBI Taxonomy" id="708437"/>
    <lineage>
        <taxon>Eukaryota</taxon>
        <taxon>Fungi</taxon>
        <taxon>Dikarya</taxon>
        <taxon>Basidiomycota</taxon>
        <taxon>Pucciniomycotina</taxon>
        <taxon>Pucciniomycetes</taxon>
        <taxon>Pucciniales</taxon>
        <taxon>Coleosporiaceae</taxon>
        <taxon>Cronartium</taxon>
    </lineage>
</organism>
<dbReference type="AlphaFoldDB" id="A0A9P6T682"/>
<feature type="non-terminal residue" evidence="2">
    <location>
        <position position="1"/>
    </location>
</feature>
<keyword evidence="3" id="KW-1185">Reference proteome</keyword>
<reference evidence="2" key="1">
    <citation type="submission" date="2013-11" db="EMBL/GenBank/DDBJ databases">
        <title>Genome sequence of the fusiform rust pathogen reveals effectors for host alternation and coevolution with pine.</title>
        <authorList>
            <consortium name="DOE Joint Genome Institute"/>
            <person name="Smith K."/>
            <person name="Pendleton A."/>
            <person name="Kubisiak T."/>
            <person name="Anderson C."/>
            <person name="Salamov A."/>
            <person name="Aerts A."/>
            <person name="Riley R."/>
            <person name="Clum A."/>
            <person name="Lindquist E."/>
            <person name="Ence D."/>
            <person name="Campbell M."/>
            <person name="Kronenberg Z."/>
            <person name="Feau N."/>
            <person name="Dhillon B."/>
            <person name="Hamelin R."/>
            <person name="Burleigh J."/>
            <person name="Smith J."/>
            <person name="Yandell M."/>
            <person name="Nelson C."/>
            <person name="Grigoriev I."/>
            <person name="Davis J."/>
        </authorList>
    </citation>
    <scope>NUCLEOTIDE SEQUENCE</scope>
    <source>
        <strain evidence="2">G11</strain>
    </source>
</reference>
<feature type="region of interest" description="Disordered" evidence="1">
    <location>
        <begin position="45"/>
        <end position="69"/>
    </location>
</feature>
<feature type="non-terminal residue" evidence="2">
    <location>
        <position position="69"/>
    </location>
</feature>
<dbReference type="Proteomes" id="UP000886653">
    <property type="component" value="Unassembled WGS sequence"/>
</dbReference>
<dbReference type="OrthoDB" id="10371943at2759"/>
<accession>A0A9P6T682</accession>
<evidence type="ECO:0000313" key="3">
    <source>
        <dbReference type="Proteomes" id="UP000886653"/>
    </source>
</evidence>
<gene>
    <name evidence="2" type="ORF">CROQUDRAFT_14527</name>
</gene>
<proteinExistence type="predicted"/>
<dbReference type="EMBL" id="MU167423">
    <property type="protein sequence ID" value="KAG0140737.1"/>
    <property type="molecule type" value="Genomic_DNA"/>
</dbReference>
<protein>
    <submittedName>
        <fullName evidence="2">Uncharacterized protein</fullName>
    </submittedName>
</protein>
<name>A0A9P6T682_9BASI</name>
<sequence>GGSSMYQMDYLSKQFATWVPFNHPQFHRLFSEFATKAIERDSRANRPVYENPPVPSHHSIPIEQTIPYV</sequence>
<comment type="caution">
    <text evidence="2">The sequence shown here is derived from an EMBL/GenBank/DDBJ whole genome shotgun (WGS) entry which is preliminary data.</text>
</comment>